<reference evidence="1" key="1">
    <citation type="submission" date="2018-02" db="EMBL/GenBank/DDBJ databases">
        <title>Rhizophora mucronata_Transcriptome.</title>
        <authorList>
            <person name="Meera S.P."/>
            <person name="Sreeshan A."/>
            <person name="Augustine A."/>
        </authorList>
    </citation>
    <scope>NUCLEOTIDE SEQUENCE</scope>
    <source>
        <tissue evidence="1">Leaf</tissue>
    </source>
</reference>
<protein>
    <submittedName>
        <fullName evidence="1">Uncharacterized protein</fullName>
    </submittedName>
</protein>
<name>A0A2P2QE21_RHIMU</name>
<sequence>MAKINLVIQKKEKVTEIIGDSHIDESKKYNKAIALSTTTPCHRKEARHCRIYRLNDQIQMIMLVTYEAMMHLI</sequence>
<dbReference type="EMBL" id="GGEC01084757">
    <property type="protein sequence ID" value="MBX65241.1"/>
    <property type="molecule type" value="Transcribed_RNA"/>
</dbReference>
<accession>A0A2P2QE21</accession>
<proteinExistence type="predicted"/>
<evidence type="ECO:0000313" key="1">
    <source>
        <dbReference type="EMBL" id="MBX65241.1"/>
    </source>
</evidence>
<organism evidence="1">
    <name type="scientific">Rhizophora mucronata</name>
    <name type="common">Asiatic mangrove</name>
    <dbReference type="NCBI Taxonomy" id="61149"/>
    <lineage>
        <taxon>Eukaryota</taxon>
        <taxon>Viridiplantae</taxon>
        <taxon>Streptophyta</taxon>
        <taxon>Embryophyta</taxon>
        <taxon>Tracheophyta</taxon>
        <taxon>Spermatophyta</taxon>
        <taxon>Magnoliopsida</taxon>
        <taxon>eudicotyledons</taxon>
        <taxon>Gunneridae</taxon>
        <taxon>Pentapetalae</taxon>
        <taxon>rosids</taxon>
        <taxon>fabids</taxon>
        <taxon>Malpighiales</taxon>
        <taxon>Rhizophoraceae</taxon>
        <taxon>Rhizophora</taxon>
    </lineage>
</organism>
<dbReference type="AlphaFoldDB" id="A0A2P2QE21"/>